<protein>
    <recommendedName>
        <fullName evidence="8">Threonine synthase N-terminal domain-containing protein</fullName>
    </recommendedName>
</protein>
<dbReference type="InterPro" id="IPR000634">
    <property type="entry name" value="Ser/Thr_deHydtase_PyrdxlP-BS"/>
</dbReference>
<dbReference type="Gene3D" id="3.40.50.1100">
    <property type="match status" value="2"/>
</dbReference>
<comment type="pathway">
    <text evidence="6">Amino-acid biosynthesis.</text>
</comment>
<dbReference type="GO" id="GO:0009088">
    <property type="term" value="P:threonine biosynthetic process"/>
    <property type="evidence" value="ECO:0007669"/>
    <property type="project" value="UniProtKB-UniPathway"/>
</dbReference>
<dbReference type="GO" id="GO:0004795">
    <property type="term" value="F:threonine synthase activity"/>
    <property type="evidence" value="ECO:0007669"/>
    <property type="project" value="UniProtKB-EC"/>
</dbReference>
<evidence type="ECO:0000256" key="4">
    <source>
        <dbReference type="ARBA" id="ARBA00022898"/>
    </source>
</evidence>
<dbReference type="AlphaFoldDB" id="A0A7S3AUL0"/>
<dbReference type="InterPro" id="IPR037158">
    <property type="entry name" value="Thr_synth_N_sf"/>
</dbReference>
<dbReference type="InterPro" id="IPR051166">
    <property type="entry name" value="Threonine_Synthase"/>
</dbReference>
<feature type="domain" description="Threonine synthase N-terminal" evidence="8">
    <location>
        <begin position="1"/>
        <end position="62"/>
    </location>
</feature>
<gene>
    <name evidence="9" type="ORF">HERI1096_LOCUS14602</name>
</gene>
<organism evidence="9">
    <name type="scientific">Haptolina ericina</name>
    <dbReference type="NCBI Taxonomy" id="156174"/>
    <lineage>
        <taxon>Eukaryota</taxon>
        <taxon>Haptista</taxon>
        <taxon>Haptophyta</taxon>
        <taxon>Prymnesiophyceae</taxon>
        <taxon>Prymnesiales</taxon>
        <taxon>Prymnesiaceae</taxon>
        <taxon>Haptolina</taxon>
    </lineage>
</organism>
<dbReference type="Gene3D" id="3.90.1380.10">
    <property type="entry name" value="Threonine synthase, N-terminal domain"/>
    <property type="match status" value="1"/>
</dbReference>
<evidence type="ECO:0000256" key="1">
    <source>
        <dbReference type="ARBA" id="ARBA00001933"/>
    </source>
</evidence>
<accession>A0A7S3AUL0</accession>
<evidence type="ECO:0000313" key="9">
    <source>
        <dbReference type="EMBL" id="CAE0113928.1"/>
    </source>
</evidence>
<evidence type="ECO:0000256" key="2">
    <source>
        <dbReference type="ARBA" id="ARBA00005517"/>
    </source>
</evidence>
<keyword evidence="5" id="KW-0456">Lyase</keyword>
<dbReference type="InterPro" id="IPR029144">
    <property type="entry name" value="Thr_synth_N"/>
</dbReference>
<dbReference type="GO" id="GO:0030170">
    <property type="term" value="F:pyridoxal phosphate binding"/>
    <property type="evidence" value="ECO:0007669"/>
    <property type="project" value="InterPro"/>
</dbReference>
<evidence type="ECO:0000256" key="7">
    <source>
        <dbReference type="PIRSR" id="PIRSR604450-51"/>
    </source>
</evidence>
<evidence type="ECO:0000256" key="6">
    <source>
        <dbReference type="ARBA" id="ARBA00029440"/>
    </source>
</evidence>
<dbReference type="PROSITE" id="PS00165">
    <property type="entry name" value="DEHYDRATASE_SER_THR"/>
    <property type="match status" value="1"/>
</dbReference>
<feature type="modified residue" description="N6-(pyridoxal phosphate)lysine" evidence="7">
    <location>
        <position position="94"/>
    </location>
</feature>
<dbReference type="PANTHER" id="PTHR42690:SF1">
    <property type="entry name" value="THREONINE SYNTHASE-LIKE 2"/>
    <property type="match status" value="1"/>
</dbReference>
<dbReference type="CDD" id="cd01560">
    <property type="entry name" value="Thr-synth_2"/>
    <property type="match status" value="1"/>
</dbReference>
<dbReference type="EMBL" id="HBHX01026149">
    <property type="protein sequence ID" value="CAE0113928.1"/>
    <property type="molecule type" value="Transcribed_RNA"/>
</dbReference>
<sequence>MQGLASDKGLLVPETIPTFPAGAPEIWRGLSFEDLAFEIMSLYIPREEVEEDALRDIIKRSYSTFRDSDVTPVKSITDDMHVMELFHGPTFAFKDVALQFLGNLFEHLLKQRPGQTITVVGATSGDTGSSAIHGLRGKKGVDCFILYPDGRTSRRQELQMISILDENIHSVALGGTFDDCQAIVKACFNDHPFRDAHSLAAVNSINWARILAQQVYYVHSYLKVTQAPAPGAPAPKVSFSVPTGNFGDILAGYYAKAMGLPIDQLIVATNSNDILHRFFSDADYSVNSGGVAATISPSMDIQVSSNFERFLCHMTGDDTAEMHKLMSGFEETTKLQPSEALVAACRKEMVSARVTDEEILETIRDVHARTSDSYTLDPHSAIGVAAARKIGKTAGVPMVCLACAHWAKFPDANQAALGEQTSSALVVPEPLASLHTLPTRVKNLPNSVDEIQSFIKKTLAARNA</sequence>
<dbReference type="UniPathway" id="UPA00050">
    <property type="reaction ID" value="UER00065"/>
</dbReference>
<name>A0A7S3AUL0_9EUKA</name>
<dbReference type="NCBIfam" id="TIGR00260">
    <property type="entry name" value="thrC"/>
    <property type="match status" value="1"/>
</dbReference>
<comment type="cofactor">
    <cofactor evidence="1 7">
        <name>pyridoxal 5'-phosphate</name>
        <dbReference type="ChEBI" id="CHEBI:597326"/>
    </cofactor>
</comment>
<evidence type="ECO:0000256" key="3">
    <source>
        <dbReference type="ARBA" id="ARBA00022605"/>
    </source>
</evidence>
<dbReference type="SUPFAM" id="SSF53686">
    <property type="entry name" value="Tryptophan synthase beta subunit-like PLP-dependent enzymes"/>
    <property type="match status" value="1"/>
</dbReference>
<dbReference type="PANTHER" id="PTHR42690">
    <property type="entry name" value="THREONINE SYNTHASE FAMILY MEMBER"/>
    <property type="match status" value="1"/>
</dbReference>
<proteinExistence type="inferred from homology"/>
<dbReference type="Pfam" id="PF24857">
    <property type="entry name" value="THR4_C"/>
    <property type="match status" value="1"/>
</dbReference>
<evidence type="ECO:0000259" key="8">
    <source>
        <dbReference type="Pfam" id="PF14821"/>
    </source>
</evidence>
<comment type="similarity">
    <text evidence="2">Belongs to the threonine synthase family.</text>
</comment>
<dbReference type="InterPro" id="IPR036052">
    <property type="entry name" value="TrpB-like_PALP_sf"/>
</dbReference>
<keyword evidence="4 7" id="KW-0663">Pyridoxal phosphate</keyword>
<keyword evidence="3" id="KW-0028">Amino-acid biosynthesis</keyword>
<reference evidence="9" key="1">
    <citation type="submission" date="2021-01" db="EMBL/GenBank/DDBJ databases">
        <authorList>
            <person name="Corre E."/>
            <person name="Pelletier E."/>
            <person name="Niang G."/>
            <person name="Scheremetjew M."/>
            <person name="Finn R."/>
            <person name="Kale V."/>
            <person name="Holt S."/>
            <person name="Cochrane G."/>
            <person name="Meng A."/>
            <person name="Brown T."/>
            <person name="Cohen L."/>
        </authorList>
    </citation>
    <scope>NUCLEOTIDE SEQUENCE</scope>
    <source>
        <strain evidence="9">CCMP281</strain>
    </source>
</reference>
<dbReference type="Pfam" id="PF14821">
    <property type="entry name" value="Thr_synth_N"/>
    <property type="match status" value="1"/>
</dbReference>
<dbReference type="InterPro" id="IPR004450">
    <property type="entry name" value="Thr_synthase-like"/>
</dbReference>
<evidence type="ECO:0000256" key="5">
    <source>
        <dbReference type="ARBA" id="ARBA00023239"/>
    </source>
</evidence>